<sequence length="163" mass="19117">MQLLIGLDDPYDHIRSQVLAIEPLPSVNKAFVMVERVEKQRKLNSMSTEPTEGVALNVRWFGPRGRDQKPEAVKWRDMVDKRSQFCTHCDKSRHTREMCFKLHGYPKWYKTLQEQRKNEGRNSAHLVQNQLQLIPDTSADTKSMLGITRRHLLKLFRKNCINS</sequence>
<protein>
    <submittedName>
        <fullName evidence="1">Uncharacterized protein</fullName>
    </submittedName>
</protein>
<dbReference type="AlphaFoldDB" id="A0AAW2MC59"/>
<reference evidence="1" key="2">
    <citation type="journal article" date="2024" name="Plant">
        <title>Genomic evolution and insights into agronomic trait innovations of Sesamum species.</title>
        <authorList>
            <person name="Miao H."/>
            <person name="Wang L."/>
            <person name="Qu L."/>
            <person name="Liu H."/>
            <person name="Sun Y."/>
            <person name="Le M."/>
            <person name="Wang Q."/>
            <person name="Wei S."/>
            <person name="Zheng Y."/>
            <person name="Lin W."/>
            <person name="Duan Y."/>
            <person name="Cao H."/>
            <person name="Xiong S."/>
            <person name="Wang X."/>
            <person name="Wei L."/>
            <person name="Li C."/>
            <person name="Ma Q."/>
            <person name="Ju M."/>
            <person name="Zhao R."/>
            <person name="Li G."/>
            <person name="Mu C."/>
            <person name="Tian Q."/>
            <person name="Mei H."/>
            <person name="Zhang T."/>
            <person name="Gao T."/>
            <person name="Zhang H."/>
        </authorList>
    </citation>
    <scope>NUCLEOTIDE SEQUENCE</scope>
    <source>
        <strain evidence="1">G02</strain>
    </source>
</reference>
<accession>A0AAW2MC59</accession>
<comment type="caution">
    <text evidence="1">The sequence shown here is derived from an EMBL/GenBank/DDBJ whole genome shotgun (WGS) entry which is preliminary data.</text>
</comment>
<name>A0AAW2MC59_SESRA</name>
<dbReference type="PANTHER" id="PTHR34222">
    <property type="entry name" value="GAG_PRE-INTEGRS DOMAIN-CONTAINING PROTEIN"/>
    <property type="match status" value="1"/>
</dbReference>
<organism evidence="1">
    <name type="scientific">Sesamum radiatum</name>
    <name type="common">Black benniseed</name>
    <dbReference type="NCBI Taxonomy" id="300843"/>
    <lineage>
        <taxon>Eukaryota</taxon>
        <taxon>Viridiplantae</taxon>
        <taxon>Streptophyta</taxon>
        <taxon>Embryophyta</taxon>
        <taxon>Tracheophyta</taxon>
        <taxon>Spermatophyta</taxon>
        <taxon>Magnoliopsida</taxon>
        <taxon>eudicotyledons</taxon>
        <taxon>Gunneridae</taxon>
        <taxon>Pentapetalae</taxon>
        <taxon>asterids</taxon>
        <taxon>lamiids</taxon>
        <taxon>Lamiales</taxon>
        <taxon>Pedaliaceae</taxon>
        <taxon>Sesamum</taxon>
    </lineage>
</organism>
<evidence type="ECO:0000313" key="1">
    <source>
        <dbReference type="EMBL" id="KAL0329134.1"/>
    </source>
</evidence>
<gene>
    <name evidence="1" type="ORF">Sradi_4900100</name>
</gene>
<reference evidence="1" key="1">
    <citation type="submission" date="2020-06" db="EMBL/GenBank/DDBJ databases">
        <authorList>
            <person name="Li T."/>
            <person name="Hu X."/>
            <person name="Zhang T."/>
            <person name="Song X."/>
            <person name="Zhang H."/>
            <person name="Dai N."/>
            <person name="Sheng W."/>
            <person name="Hou X."/>
            <person name="Wei L."/>
        </authorList>
    </citation>
    <scope>NUCLEOTIDE SEQUENCE</scope>
    <source>
        <strain evidence="1">G02</strain>
        <tissue evidence="1">Leaf</tissue>
    </source>
</reference>
<dbReference type="PANTHER" id="PTHR34222:SF99">
    <property type="entry name" value="PROTEIN, PUTATIVE-RELATED"/>
    <property type="match status" value="1"/>
</dbReference>
<dbReference type="EMBL" id="JACGWJ010000022">
    <property type="protein sequence ID" value="KAL0329134.1"/>
    <property type="molecule type" value="Genomic_DNA"/>
</dbReference>
<proteinExistence type="predicted"/>